<dbReference type="OMA" id="SITEFHE"/>
<evidence type="ECO:0000256" key="2">
    <source>
        <dbReference type="SAM" id="MobiDB-lite"/>
    </source>
</evidence>
<dbReference type="RefSeq" id="XP_051271546.1">
    <property type="nucleotide sequence ID" value="XM_051415586.1"/>
</dbReference>
<dbReference type="GeneID" id="127372146"/>
<dbReference type="AlphaFoldDB" id="A0A8P4JZY7"/>
<keyword evidence="5" id="KW-1185">Reference proteome</keyword>
<feature type="domain" description="Opioid growth factor receptor (OGFr) conserved" evidence="3">
    <location>
        <begin position="210"/>
        <end position="412"/>
    </location>
</feature>
<dbReference type="GO" id="GO:0016020">
    <property type="term" value="C:membrane"/>
    <property type="evidence" value="ECO:0007669"/>
    <property type="project" value="InterPro"/>
</dbReference>
<evidence type="ECO:0000313" key="4">
    <source>
        <dbReference type="Ensembl" id="ENSDLAP00005070099.1"/>
    </source>
</evidence>
<organism evidence="4 5">
    <name type="scientific">Dicentrarchus labrax</name>
    <name type="common">European seabass</name>
    <name type="synonym">Morone labrax</name>
    <dbReference type="NCBI Taxonomy" id="13489"/>
    <lineage>
        <taxon>Eukaryota</taxon>
        <taxon>Metazoa</taxon>
        <taxon>Chordata</taxon>
        <taxon>Craniata</taxon>
        <taxon>Vertebrata</taxon>
        <taxon>Euteleostomi</taxon>
        <taxon>Actinopterygii</taxon>
        <taxon>Neopterygii</taxon>
        <taxon>Teleostei</taxon>
        <taxon>Neoteleostei</taxon>
        <taxon>Acanthomorphata</taxon>
        <taxon>Eupercaria</taxon>
        <taxon>Moronidae</taxon>
        <taxon>Dicentrarchus</taxon>
    </lineage>
</organism>
<dbReference type="InterPro" id="IPR006757">
    <property type="entry name" value="OGF_rcpt"/>
</dbReference>
<evidence type="ECO:0000256" key="1">
    <source>
        <dbReference type="ARBA" id="ARBA00010365"/>
    </source>
</evidence>
<feature type="region of interest" description="Disordered" evidence="2">
    <location>
        <begin position="63"/>
        <end position="105"/>
    </location>
</feature>
<dbReference type="InterPro" id="IPR039574">
    <property type="entry name" value="OGFr"/>
</dbReference>
<proteinExistence type="inferred from homology"/>
<reference evidence="4" key="1">
    <citation type="submission" date="2025-08" db="UniProtKB">
        <authorList>
            <consortium name="Ensembl"/>
        </authorList>
    </citation>
    <scope>IDENTIFICATION</scope>
</reference>
<reference evidence="4" key="2">
    <citation type="submission" date="2025-09" db="UniProtKB">
        <authorList>
            <consortium name="Ensembl"/>
        </authorList>
    </citation>
    <scope>IDENTIFICATION</scope>
</reference>
<gene>
    <name evidence="4" type="primary">LOC127372146</name>
</gene>
<dbReference type="PANTHER" id="PTHR14015">
    <property type="entry name" value="OPIOID GROWTH FACTOR RECEPTOR OGFR ZETA-TYPE OPIOID RECEPTOR"/>
    <property type="match status" value="1"/>
</dbReference>
<sequence length="426" mass="50238">MSVVSVLSRFFRRFVMDFLAFLSPVLGYGLRLWRIAGIIWRCTVKTACQIARTVSRAIRWPKETETRGPFEPGPGEISDDEDELPAKSSLQSRVEGSDFEGQHEAAVGERAAAAAASNRELPVSAECEEEEEFDNEQYRVRTTDELYCDYDSTWETEETEEVRQRTRSRRSAASRYNKFSRFETAAIDMQNYRHDYPSQNMQYGWKTKRSDDKPNLNFYLGEKPSEPDGIYINAFHNQWSKDYASLEYVHTYIQWLFPLQEPGVNYEAKPLTKEEIKDFLQSETAKKNLLKSYKLMLGFYGIELCNEETGEVRRAPNWRERYYNLNNHTHNSLRITRILKCQGNLGFPHYQAPLVRFFLEETLVHGLLPNIKDSVLNYFLFAVLDKKQRRRLIKYAYFNYDRKDEFVWCPKKIQTIWSRLSQESRF</sequence>
<accession>A0A8P4JZY7</accession>
<dbReference type="GO" id="GO:0140625">
    <property type="term" value="F:opioid growth factor receptor activity"/>
    <property type="evidence" value="ECO:0007669"/>
    <property type="project" value="InterPro"/>
</dbReference>
<dbReference type="Proteomes" id="UP000694389">
    <property type="component" value="Unassembled WGS sequence"/>
</dbReference>
<dbReference type="OrthoDB" id="9030204at2759"/>
<dbReference type="GeneTree" id="ENSGT00390000018730"/>
<evidence type="ECO:0000313" key="5">
    <source>
        <dbReference type="Proteomes" id="UP000694389"/>
    </source>
</evidence>
<dbReference type="PANTHER" id="PTHR14015:SF1">
    <property type="entry name" value="OPIOID GROWTH FACTOR RECEPTOR"/>
    <property type="match status" value="1"/>
</dbReference>
<dbReference type="Ensembl" id="ENSDLAT00005086434.1">
    <property type="protein sequence ID" value="ENSDLAP00005070099.1"/>
    <property type="gene ID" value="ENSDLAG00005026653.1"/>
</dbReference>
<protein>
    <submittedName>
        <fullName evidence="4">Opioid growth factor receptor 2</fullName>
    </submittedName>
</protein>
<evidence type="ECO:0000259" key="3">
    <source>
        <dbReference type="Pfam" id="PF04664"/>
    </source>
</evidence>
<name>A0A8P4JZY7_DICLA</name>
<comment type="similarity">
    <text evidence="1">Belongs to the opioid growth factor receptor family.</text>
</comment>
<dbReference type="Pfam" id="PF04664">
    <property type="entry name" value="OGFr_N"/>
    <property type="match status" value="1"/>
</dbReference>